<accession>A0ABV2L7A3</accession>
<dbReference type="PRINTS" id="PR00260">
    <property type="entry name" value="CHEMTRNSDUCR"/>
</dbReference>
<dbReference type="SMART" id="SM01358">
    <property type="entry name" value="HBM"/>
    <property type="match status" value="1"/>
</dbReference>
<dbReference type="InterPro" id="IPR004090">
    <property type="entry name" value="Chemotax_Me-accpt_rcpt"/>
</dbReference>
<dbReference type="SMART" id="SM00283">
    <property type="entry name" value="MA"/>
    <property type="match status" value="1"/>
</dbReference>
<protein>
    <submittedName>
        <fullName evidence="7">Methyl-accepting chemotaxis protein</fullName>
    </submittedName>
</protein>
<gene>
    <name evidence="7" type="ORF">ABID43_003265</name>
</gene>
<keyword evidence="8" id="KW-1185">Reference proteome</keyword>
<feature type="transmembrane region" description="Helical" evidence="4">
    <location>
        <begin position="12"/>
        <end position="32"/>
    </location>
</feature>
<dbReference type="EMBL" id="JBEPMM010000009">
    <property type="protein sequence ID" value="MET3693714.1"/>
    <property type="molecule type" value="Genomic_DNA"/>
</dbReference>
<dbReference type="Gene3D" id="1.10.287.950">
    <property type="entry name" value="Methyl-accepting chemotaxis protein"/>
    <property type="match status" value="1"/>
</dbReference>
<dbReference type="PANTHER" id="PTHR32089">
    <property type="entry name" value="METHYL-ACCEPTING CHEMOTAXIS PROTEIN MCPB"/>
    <property type="match status" value="1"/>
</dbReference>
<dbReference type="Pfam" id="PF00672">
    <property type="entry name" value="HAMP"/>
    <property type="match status" value="1"/>
</dbReference>
<keyword evidence="4" id="KW-0472">Membrane</keyword>
<dbReference type="PROSITE" id="PS50111">
    <property type="entry name" value="CHEMOTAXIS_TRANSDUC_2"/>
    <property type="match status" value="1"/>
</dbReference>
<evidence type="ECO:0000256" key="2">
    <source>
        <dbReference type="ARBA" id="ARBA00029447"/>
    </source>
</evidence>
<evidence type="ECO:0000256" key="3">
    <source>
        <dbReference type="PROSITE-ProRule" id="PRU00284"/>
    </source>
</evidence>
<evidence type="ECO:0000256" key="1">
    <source>
        <dbReference type="ARBA" id="ARBA00023224"/>
    </source>
</evidence>
<dbReference type="Proteomes" id="UP001549145">
    <property type="component" value="Unassembled WGS sequence"/>
</dbReference>
<organism evidence="7 8">
    <name type="scientific">Methylobacterium goesingense</name>
    <dbReference type="NCBI Taxonomy" id="243690"/>
    <lineage>
        <taxon>Bacteria</taxon>
        <taxon>Pseudomonadati</taxon>
        <taxon>Pseudomonadota</taxon>
        <taxon>Alphaproteobacteria</taxon>
        <taxon>Hyphomicrobiales</taxon>
        <taxon>Methylobacteriaceae</taxon>
        <taxon>Methylobacterium</taxon>
    </lineage>
</organism>
<evidence type="ECO:0000259" key="5">
    <source>
        <dbReference type="PROSITE" id="PS50111"/>
    </source>
</evidence>
<comment type="caution">
    <text evidence="7">The sequence shown here is derived from an EMBL/GenBank/DDBJ whole genome shotgun (WGS) entry which is preliminary data.</text>
</comment>
<feature type="transmembrane region" description="Helical" evidence="4">
    <location>
        <begin position="280"/>
        <end position="304"/>
    </location>
</feature>
<feature type="domain" description="Methyl-accepting transducer" evidence="5">
    <location>
        <begin position="399"/>
        <end position="635"/>
    </location>
</feature>
<keyword evidence="4" id="KW-0812">Transmembrane</keyword>
<name>A0ABV2L7A3_9HYPH</name>
<evidence type="ECO:0000256" key="4">
    <source>
        <dbReference type="SAM" id="Phobius"/>
    </source>
</evidence>
<dbReference type="PANTHER" id="PTHR32089:SF112">
    <property type="entry name" value="LYSOZYME-LIKE PROTEIN-RELATED"/>
    <property type="match status" value="1"/>
</dbReference>
<evidence type="ECO:0000259" key="6">
    <source>
        <dbReference type="PROSITE" id="PS50885"/>
    </source>
</evidence>
<reference evidence="7 8" key="1">
    <citation type="submission" date="2024-06" db="EMBL/GenBank/DDBJ databases">
        <title>Genomic Encyclopedia of Type Strains, Phase IV (KMG-IV): sequencing the most valuable type-strain genomes for metagenomic binning, comparative biology and taxonomic classification.</title>
        <authorList>
            <person name="Goeker M."/>
        </authorList>
    </citation>
    <scope>NUCLEOTIDE SEQUENCE [LARGE SCALE GENOMIC DNA]</scope>
    <source>
        <strain evidence="7 8">DSM 21331</strain>
    </source>
</reference>
<dbReference type="SUPFAM" id="SSF58104">
    <property type="entry name" value="Methyl-accepting chemotaxis protein (MCP) signaling domain"/>
    <property type="match status" value="1"/>
</dbReference>
<dbReference type="CDD" id="cd06225">
    <property type="entry name" value="HAMP"/>
    <property type="match status" value="1"/>
</dbReference>
<dbReference type="SMART" id="SM00304">
    <property type="entry name" value="HAMP"/>
    <property type="match status" value="1"/>
</dbReference>
<dbReference type="RefSeq" id="WP_238279091.1">
    <property type="nucleotide sequence ID" value="NZ_BPQL01000049.1"/>
</dbReference>
<evidence type="ECO:0000313" key="8">
    <source>
        <dbReference type="Proteomes" id="UP001549145"/>
    </source>
</evidence>
<keyword evidence="4" id="KW-1133">Transmembrane helix</keyword>
<sequence>MKLHFPRLDLRFQIAVLGMSGVLTLGIISVVASNTQDHFQQIADQSMEMKERIASVAIDLLAARQIETDFLLRRQDGLITRRQELITRANQRLSEVERLVASLPADDPLRKAETIRVGLNIYTIRFQNVAAAQRTLGFTEKDGLQGGLRTAVHAVEKRLSEFDQPRLSMLMLMMRRHEKDFMLRGEERYGDELRARVSEFEPALLASPLAPTVKSEIKGLITAYESRFLAYLAGASSLTEEANDLTAIYGRLEPLVTEVKQAAEAKYEQAQGAIVASREWFARLIWTTIGLTVLCAAVLSWWVGQRISGPLKAMAEAMEKLAGGDLAVSVPRLERRDEIGAIARAFAVFHAKMTENSELTLAQVAARVQSEAERKTTMRAMADGFERAVSDIISIVASAAIELQGTAQSMAGMATETANQSTTVAAAAEQAASNVNTVATAAEELGSSVQEIARQVQGSATLAQAAVHEAAQTAAVVRELSGAVTKIGDVVTMITTIAGQTNLLALNATIEAARAGDAGRGFAVVAAEVKELANQTARATEEINGQISRIQGSTGQAVSAIDGIAARIQEISGVANAIAAAVEEQGAATQEIVRNVTQAAMGTGEVTSNIAGVAGAAEETGAAASQVLASASELSRQSEHLGAVVARFLATVRAA</sequence>
<dbReference type="InterPro" id="IPR032255">
    <property type="entry name" value="HBM"/>
</dbReference>
<comment type="similarity">
    <text evidence="2">Belongs to the methyl-accepting chemotaxis (MCP) protein family.</text>
</comment>
<dbReference type="Gene3D" id="6.10.340.10">
    <property type="match status" value="1"/>
</dbReference>
<evidence type="ECO:0000313" key="7">
    <source>
        <dbReference type="EMBL" id="MET3693714.1"/>
    </source>
</evidence>
<dbReference type="InterPro" id="IPR004089">
    <property type="entry name" value="MCPsignal_dom"/>
</dbReference>
<dbReference type="PROSITE" id="PS50885">
    <property type="entry name" value="HAMP"/>
    <property type="match status" value="1"/>
</dbReference>
<keyword evidence="1 3" id="KW-0807">Transducer</keyword>
<proteinExistence type="inferred from homology"/>
<dbReference type="Pfam" id="PF00015">
    <property type="entry name" value="MCPsignal"/>
    <property type="match status" value="1"/>
</dbReference>
<feature type="domain" description="HAMP" evidence="6">
    <location>
        <begin position="305"/>
        <end position="358"/>
    </location>
</feature>
<dbReference type="InterPro" id="IPR003660">
    <property type="entry name" value="HAMP_dom"/>
</dbReference>